<feature type="compositionally biased region" description="Basic residues" evidence="3">
    <location>
        <begin position="482"/>
        <end position="506"/>
    </location>
</feature>
<sequence length="513" mass="54982">MKTIFLTAVLAVSSCVALQMSKADRDALAEELRQWKSSHAGKSAESLGLLPQHSDTEEAVTEEAKFEDELTRFANSKHAVESLQKHHPDAVFDYKNQFALMTPDEFKAFVKGSFGKDQPKRQLRAENIQTTLTAAQAQAGDKDWTTDKCMPPVKNQGSCGSCWAFATVGASEMAHCLGTGKLLDLSEQQLVSCAKNAGQGCQGGWPNKALDYISQTGLCSAKDYPYTAKDSSCQSSCSKTKLSIGKTVDIQGESAIQSALDKQPISVTVEAGNSVWQYYKGGVVAQCPGAQSDHAVIAVGYGTKDGQQHFKIRNSWGANWGEKGYMYLKRGVGGKGMCNVADNASYPTMTGKPQPTNGPTSAPTDEPTDEPTTDEPSDEPTHGPWAPTDEPSNEPTHGPWAPTDEPSNEPTHGPWAPTDDPSDVPTEYPSGDGSSNSPTHGPWAPTDAPSDDGSATGAPTPYPSDEPTDAPTEFPTDAPRPSTKHPHTKRPHTKRPRTKKPRHTKKPCPGSSI</sequence>
<keyword evidence="8" id="KW-1185">Reference proteome</keyword>
<dbReference type="EMBL" id="KM038587">
    <property type="protein sequence ID" value="AIG56048.1"/>
    <property type="molecule type" value="Genomic_DNA"/>
</dbReference>
<keyword evidence="7" id="KW-0645">Protease</keyword>
<accession>A0A0A7CNG5</accession>
<feature type="compositionally biased region" description="Acidic residues" evidence="3">
    <location>
        <begin position="366"/>
        <end position="378"/>
    </location>
</feature>
<evidence type="ECO:0000256" key="2">
    <source>
        <dbReference type="ARBA" id="ARBA00023145"/>
    </source>
</evidence>
<feature type="compositionally biased region" description="Polar residues" evidence="3">
    <location>
        <begin position="345"/>
        <end position="358"/>
    </location>
</feature>
<dbReference type="InterPro" id="IPR038765">
    <property type="entry name" value="Papain-like_cys_pep_sf"/>
</dbReference>
<evidence type="ECO:0000259" key="5">
    <source>
        <dbReference type="SMART" id="SM00645"/>
    </source>
</evidence>
<feature type="chain" id="PRO_5005391465" evidence="4">
    <location>
        <begin position="18"/>
        <end position="513"/>
    </location>
</feature>
<comment type="similarity">
    <text evidence="1">Belongs to the peptidase C1 family.</text>
</comment>
<dbReference type="SMART" id="SM00645">
    <property type="entry name" value="Pept_C1"/>
    <property type="match status" value="1"/>
</dbReference>
<feature type="domain" description="Peptidase C1A papain C-terminal" evidence="5">
    <location>
        <begin position="138"/>
        <end position="348"/>
    </location>
</feature>
<dbReference type="Proteomes" id="UP000243579">
    <property type="component" value="Unassembled WGS sequence"/>
</dbReference>
<reference evidence="6 8" key="1">
    <citation type="journal article" date="2014" name="Genome Biol. Evol.">
        <title>The secreted proteins of Achlya hypogyna and Thraustotheca clavata identify the ancestral oomycete secretome and reveal gene acquisitions by horizontal gene transfer.</title>
        <authorList>
            <person name="Misner I."/>
            <person name="Blouin N."/>
            <person name="Leonard G."/>
            <person name="Richards T.A."/>
            <person name="Lane C.E."/>
        </authorList>
    </citation>
    <scope>NUCLEOTIDE SEQUENCE</scope>
    <source>
        <strain evidence="6 8">ATCC 48635</strain>
    </source>
</reference>
<dbReference type="STRING" id="1202772.A0A0A7CNG5"/>
<dbReference type="SUPFAM" id="SSF54001">
    <property type="entry name" value="Cysteine proteinases"/>
    <property type="match status" value="1"/>
</dbReference>
<name>A0A0A7CNG5_ACHHY</name>
<dbReference type="Pfam" id="PF00112">
    <property type="entry name" value="Peptidase_C1"/>
    <property type="match status" value="1"/>
</dbReference>
<dbReference type="OrthoDB" id="10253408at2759"/>
<gene>
    <name evidence="7" type="ORF">ACHHYP_06151</name>
</gene>
<evidence type="ECO:0000313" key="8">
    <source>
        <dbReference type="Proteomes" id="UP000243579"/>
    </source>
</evidence>
<dbReference type="GO" id="GO:0008234">
    <property type="term" value="F:cysteine-type peptidase activity"/>
    <property type="evidence" value="ECO:0007669"/>
    <property type="project" value="InterPro"/>
</dbReference>
<keyword evidence="4" id="KW-0732">Signal</keyword>
<dbReference type="PROSITE" id="PS00139">
    <property type="entry name" value="THIOL_PROTEASE_CYS"/>
    <property type="match status" value="1"/>
</dbReference>
<dbReference type="PANTHER" id="PTHR12411">
    <property type="entry name" value="CYSTEINE PROTEASE FAMILY C1-RELATED"/>
    <property type="match status" value="1"/>
</dbReference>
<evidence type="ECO:0000256" key="1">
    <source>
        <dbReference type="ARBA" id="ARBA00008455"/>
    </source>
</evidence>
<keyword evidence="7" id="KW-0378">Hydrolase</keyword>
<organism evidence="6">
    <name type="scientific">Achlya hypogyna</name>
    <name type="common">Oomycete</name>
    <name type="synonym">Protoachlya hypogyna</name>
    <dbReference type="NCBI Taxonomy" id="1202772"/>
    <lineage>
        <taxon>Eukaryota</taxon>
        <taxon>Sar</taxon>
        <taxon>Stramenopiles</taxon>
        <taxon>Oomycota</taxon>
        <taxon>Saprolegniomycetes</taxon>
        <taxon>Saprolegniales</taxon>
        <taxon>Achlyaceae</taxon>
        <taxon>Achlya</taxon>
    </lineage>
</organism>
<feature type="region of interest" description="Disordered" evidence="3">
    <location>
        <begin position="345"/>
        <end position="513"/>
    </location>
</feature>
<proteinExistence type="inferred from homology"/>
<dbReference type="CDD" id="cd02248">
    <property type="entry name" value="Peptidase_C1A"/>
    <property type="match status" value="1"/>
</dbReference>
<dbReference type="InterPro" id="IPR039417">
    <property type="entry name" value="Peptidase_C1A_papain-like"/>
</dbReference>
<evidence type="ECO:0000256" key="4">
    <source>
        <dbReference type="SAM" id="SignalP"/>
    </source>
</evidence>
<evidence type="ECO:0000313" key="7">
    <source>
        <dbReference type="EMBL" id="OQR89640.1"/>
    </source>
</evidence>
<feature type="signal peptide" evidence="4">
    <location>
        <begin position="1"/>
        <end position="17"/>
    </location>
</feature>
<keyword evidence="2" id="KW-0865">Zymogen</keyword>
<dbReference type="InterPro" id="IPR013128">
    <property type="entry name" value="Peptidase_C1A"/>
</dbReference>
<dbReference type="GO" id="GO:0006508">
    <property type="term" value="P:proteolysis"/>
    <property type="evidence" value="ECO:0007669"/>
    <property type="project" value="UniProtKB-KW"/>
</dbReference>
<dbReference type="EMBL" id="JNBR01000770">
    <property type="protein sequence ID" value="OQR89640.1"/>
    <property type="molecule type" value="Genomic_DNA"/>
</dbReference>
<protein>
    <submittedName>
        <fullName evidence="7">Cysteine protease family C01A</fullName>
    </submittedName>
    <submittedName>
        <fullName evidence="6">Secreted protein</fullName>
    </submittedName>
</protein>
<dbReference type="InterPro" id="IPR000668">
    <property type="entry name" value="Peptidase_C1A_C"/>
</dbReference>
<dbReference type="InterPro" id="IPR000169">
    <property type="entry name" value="Pept_cys_AS"/>
</dbReference>
<dbReference type="Gene3D" id="3.90.70.10">
    <property type="entry name" value="Cysteine proteinases"/>
    <property type="match status" value="1"/>
</dbReference>
<evidence type="ECO:0000313" key="6">
    <source>
        <dbReference type="EMBL" id="AIG56048.1"/>
    </source>
</evidence>
<dbReference type="PROSITE" id="PS51257">
    <property type="entry name" value="PROKAR_LIPOPROTEIN"/>
    <property type="match status" value="1"/>
</dbReference>
<dbReference type="AlphaFoldDB" id="A0A0A7CNG5"/>
<dbReference type="PRINTS" id="PR01217">
    <property type="entry name" value="PRICHEXTENSN"/>
</dbReference>
<evidence type="ECO:0000256" key="3">
    <source>
        <dbReference type="SAM" id="MobiDB-lite"/>
    </source>
</evidence>